<keyword evidence="2" id="KW-1185">Reference proteome</keyword>
<dbReference type="RefSeq" id="WP_341415757.1">
    <property type="nucleotide sequence ID" value="NZ_JBBPCC010000006.1"/>
</dbReference>
<evidence type="ECO:0000313" key="1">
    <source>
        <dbReference type="EMBL" id="MEK8128682.1"/>
    </source>
</evidence>
<organism evidence="1 2">
    <name type="scientific">Paenibacillus filicis</name>
    <dbReference type="NCBI Taxonomy" id="669464"/>
    <lineage>
        <taxon>Bacteria</taxon>
        <taxon>Bacillati</taxon>
        <taxon>Bacillota</taxon>
        <taxon>Bacilli</taxon>
        <taxon>Bacillales</taxon>
        <taxon>Paenibacillaceae</taxon>
        <taxon>Paenibacillus</taxon>
    </lineage>
</organism>
<accession>A0ABU9DKF7</accession>
<protein>
    <submittedName>
        <fullName evidence="1">Uncharacterized protein</fullName>
    </submittedName>
</protein>
<reference evidence="1 2" key="1">
    <citation type="submission" date="2024-04" db="EMBL/GenBank/DDBJ databases">
        <title>draft genome sequnece of Paenibacillus filicis.</title>
        <authorList>
            <person name="Kim D.-U."/>
        </authorList>
    </citation>
    <scope>NUCLEOTIDE SEQUENCE [LARGE SCALE GENOMIC DNA]</scope>
    <source>
        <strain evidence="1 2">KACC14197</strain>
    </source>
</reference>
<dbReference type="Proteomes" id="UP001469365">
    <property type="component" value="Unassembled WGS sequence"/>
</dbReference>
<comment type="caution">
    <text evidence="1">The sequence shown here is derived from an EMBL/GenBank/DDBJ whole genome shotgun (WGS) entry which is preliminary data.</text>
</comment>
<proteinExistence type="predicted"/>
<dbReference type="EMBL" id="JBBPCC010000006">
    <property type="protein sequence ID" value="MEK8128682.1"/>
    <property type="molecule type" value="Genomic_DNA"/>
</dbReference>
<gene>
    <name evidence="1" type="ORF">WMW72_12265</name>
</gene>
<evidence type="ECO:0000313" key="2">
    <source>
        <dbReference type="Proteomes" id="UP001469365"/>
    </source>
</evidence>
<sequence length="75" mass="8281">MMDRPAIPAPPKRYILGDPNAHIGFARWYQVLTAHMAIAVKEAAKVGMPANLAERVFAETMKNVLDDAVRVSAFE</sequence>
<name>A0ABU9DKF7_9BACL</name>